<accession>A0A5S5C2S2</accession>
<dbReference type="SUPFAM" id="SSF51621">
    <property type="entry name" value="Phosphoenolpyruvate/pyruvate domain"/>
    <property type="match status" value="1"/>
</dbReference>
<keyword evidence="2" id="KW-1185">Reference proteome</keyword>
<dbReference type="InterPro" id="IPR039556">
    <property type="entry name" value="ICL/PEPM"/>
</dbReference>
<dbReference type="PANTHER" id="PTHR42905:SF16">
    <property type="entry name" value="CARBOXYPHOSPHONOENOLPYRUVATE PHOSPHONOMUTASE-LIKE PROTEIN (AFU_ORTHOLOGUE AFUA_5G07230)"/>
    <property type="match status" value="1"/>
</dbReference>
<keyword evidence="1" id="KW-0456">Lyase</keyword>
<dbReference type="RefSeq" id="WP_148782573.1">
    <property type="nucleotide sequence ID" value="NZ_VNHU01000005.1"/>
</dbReference>
<sequence>MNFKDLHNQKEPLLIFNVWDVPSVKVAEKLNAQAVGTSSAAIASLLGYRDGEEIPFAELEYIVKRIVLNTKLPVSVDIEAGYSDDPQQIAAHIKRLSTIGVVGINIEDSLVDTDRKLRDAESFAAILTQVVKQIRSIDKDLFINVRTDTFLMDHPNPIAETKRRIGLYQEAGANGIFVPCVEKETDISELVKCTKLPINVMCMPKLPDFETLRNLGIKRISMGNFLFDTMYTRLEQTAQTVLNQQSFNSIF</sequence>
<name>A0A5S5C2S2_9FLAO</name>
<comment type="caution">
    <text evidence="1">The sequence shown here is derived from an EMBL/GenBank/DDBJ whole genome shotgun (WGS) entry which is preliminary data.</text>
</comment>
<evidence type="ECO:0000313" key="2">
    <source>
        <dbReference type="Proteomes" id="UP000324376"/>
    </source>
</evidence>
<evidence type="ECO:0000313" key="1">
    <source>
        <dbReference type="EMBL" id="TYP73459.1"/>
    </source>
</evidence>
<organism evidence="1 2">
    <name type="scientific">Aquimarina intermedia</name>
    <dbReference type="NCBI Taxonomy" id="350814"/>
    <lineage>
        <taxon>Bacteria</taxon>
        <taxon>Pseudomonadati</taxon>
        <taxon>Bacteroidota</taxon>
        <taxon>Flavobacteriia</taxon>
        <taxon>Flavobacteriales</taxon>
        <taxon>Flavobacteriaceae</taxon>
        <taxon>Aquimarina</taxon>
    </lineage>
</organism>
<dbReference type="CDD" id="cd00377">
    <property type="entry name" value="ICL_PEPM"/>
    <property type="match status" value="1"/>
</dbReference>
<protein>
    <submittedName>
        <fullName evidence="1">2-methylisocitrate lyase-like PEP mutase family enzyme</fullName>
    </submittedName>
</protein>
<dbReference type="PANTHER" id="PTHR42905">
    <property type="entry name" value="PHOSPHOENOLPYRUVATE CARBOXYLASE"/>
    <property type="match status" value="1"/>
</dbReference>
<dbReference type="Proteomes" id="UP000324376">
    <property type="component" value="Unassembled WGS sequence"/>
</dbReference>
<dbReference type="AlphaFoldDB" id="A0A5S5C2S2"/>
<dbReference type="GO" id="GO:0016829">
    <property type="term" value="F:lyase activity"/>
    <property type="evidence" value="ECO:0007669"/>
    <property type="project" value="UniProtKB-KW"/>
</dbReference>
<dbReference type="InterPro" id="IPR015813">
    <property type="entry name" value="Pyrv/PenolPyrv_kinase-like_dom"/>
</dbReference>
<gene>
    <name evidence="1" type="ORF">BD809_10546</name>
</gene>
<dbReference type="Gene3D" id="3.20.20.60">
    <property type="entry name" value="Phosphoenolpyruvate-binding domains"/>
    <property type="match status" value="1"/>
</dbReference>
<dbReference type="EMBL" id="VNHU01000005">
    <property type="protein sequence ID" value="TYP73459.1"/>
    <property type="molecule type" value="Genomic_DNA"/>
</dbReference>
<reference evidence="1 2" key="1">
    <citation type="submission" date="2019-07" db="EMBL/GenBank/DDBJ databases">
        <title>Genomic Encyclopedia of Archaeal and Bacterial Type Strains, Phase II (KMG-II): from individual species to whole genera.</title>
        <authorList>
            <person name="Goeker M."/>
        </authorList>
    </citation>
    <scope>NUCLEOTIDE SEQUENCE [LARGE SCALE GENOMIC DNA]</scope>
    <source>
        <strain evidence="1 2">DSM 17527</strain>
    </source>
</reference>
<dbReference type="Pfam" id="PF13714">
    <property type="entry name" value="PEP_mutase"/>
    <property type="match status" value="1"/>
</dbReference>
<proteinExistence type="predicted"/>
<dbReference type="InterPro" id="IPR040442">
    <property type="entry name" value="Pyrv_kinase-like_dom_sf"/>
</dbReference>
<dbReference type="OrthoDB" id="9780430at2"/>